<keyword evidence="4 6" id="KW-0472">Membrane</keyword>
<evidence type="ECO:0000256" key="5">
    <source>
        <dbReference type="SAM" id="MobiDB-lite"/>
    </source>
</evidence>
<comment type="subcellular location">
    <subcellularLocation>
        <location evidence="1">Membrane</location>
        <topology evidence="1">Multi-pass membrane protein</topology>
    </subcellularLocation>
</comment>
<reference evidence="7 8" key="1">
    <citation type="submission" date="2019-09" db="EMBL/GenBank/DDBJ databases">
        <authorList>
            <person name="Ou C."/>
        </authorList>
    </citation>
    <scope>NUCLEOTIDE SEQUENCE [LARGE SCALE GENOMIC DNA]</scope>
    <source>
        <strain evidence="7">S2</strain>
        <tissue evidence="7">Leaf</tissue>
    </source>
</reference>
<dbReference type="GO" id="GO:0016020">
    <property type="term" value="C:membrane"/>
    <property type="evidence" value="ECO:0007669"/>
    <property type="project" value="InterPro"/>
</dbReference>
<gene>
    <name evidence="7" type="ORF">D8674_031541</name>
</gene>
<reference evidence="7 8" key="3">
    <citation type="submission" date="2019-11" db="EMBL/GenBank/DDBJ databases">
        <title>A de novo genome assembly of a pear dwarfing rootstock.</title>
        <authorList>
            <person name="Wang F."/>
            <person name="Wang J."/>
            <person name="Li S."/>
            <person name="Zhang Y."/>
            <person name="Fang M."/>
            <person name="Ma L."/>
            <person name="Zhao Y."/>
            <person name="Jiang S."/>
        </authorList>
    </citation>
    <scope>NUCLEOTIDE SEQUENCE [LARGE SCALE GENOMIC DNA]</scope>
    <source>
        <strain evidence="7">S2</strain>
        <tissue evidence="7">Leaf</tissue>
    </source>
</reference>
<evidence type="ECO:0000313" key="8">
    <source>
        <dbReference type="Proteomes" id="UP000327157"/>
    </source>
</evidence>
<dbReference type="Proteomes" id="UP000327157">
    <property type="component" value="Chromosome 7"/>
</dbReference>
<evidence type="ECO:0000256" key="4">
    <source>
        <dbReference type="ARBA" id="ARBA00023136"/>
    </source>
</evidence>
<dbReference type="GO" id="GO:0022857">
    <property type="term" value="F:transmembrane transporter activity"/>
    <property type="evidence" value="ECO:0007669"/>
    <property type="project" value="InterPro"/>
</dbReference>
<dbReference type="InterPro" id="IPR037185">
    <property type="entry name" value="EmrE-like"/>
</dbReference>
<accession>A0A5N5F1Q6</accession>
<feature type="region of interest" description="Disordered" evidence="5">
    <location>
        <begin position="262"/>
        <end position="291"/>
    </location>
</feature>
<dbReference type="SUPFAM" id="SSF103481">
    <property type="entry name" value="Multidrug resistance efflux transporter EmrE"/>
    <property type="match status" value="1"/>
</dbReference>
<reference evidence="8" key="2">
    <citation type="submission" date="2019-10" db="EMBL/GenBank/DDBJ databases">
        <title>A de novo genome assembly of a pear dwarfing rootstock.</title>
        <authorList>
            <person name="Wang F."/>
            <person name="Wang J."/>
            <person name="Li S."/>
            <person name="Zhang Y."/>
            <person name="Fang M."/>
            <person name="Ma L."/>
            <person name="Zhao Y."/>
            <person name="Jiang S."/>
        </authorList>
    </citation>
    <scope>NUCLEOTIDE SEQUENCE [LARGE SCALE GENOMIC DNA]</scope>
</reference>
<feature type="transmembrane region" description="Helical" evidence="6">
    <location>
        <begin position="150"/>
        <end position="170"/>
    </location>
</feature>
<proteinExistence type="predicted"/>
<dbReference type="AlphaFoldDB" id="A0A5N5F1Q6"/>
<evidence type="ECO:0000313" key="7">
    <source>
        <dbReference type="EMBL" id="KAB2596091.1"/>
    </source>
</evidence>
<feature type="transmembrane region" description="Helical" evidence="6">
    <location>
        <begin position="6"/>
        <end position="25"/>
    </location>
</feature>
<evidence type="ECO:0000256" key="6">
    <source>
        <dbReference type="SAM" id="Phobius"/>
    </source>
</evidence>
<name>A0A5N5F1Q6_9ROSA</name>
<organism evidence="7 8">
    <name type="scientific">Pyrus ussuriensis x Pyrus communis</name>
    <dbReference type="NCBI Taxonomy" id="2448454"/>
    <lineage>
        <taxon>Eukaryota</taxon>
        <taxon>Viridiplantae</taxon>
        <taxon>Streptophyta</taxon>
        <taxon>Embryophyta</taxon>
        <taxon>Tracheophyta</taxon>
        <taxon>Spermatophyta</taxon>
        <taxon>Magnoliopsida</taxon>
        <taxon>eudicotyledons</taxon>
        <taxon>Gunneridae</taxon>
        <taxon>Pentapetalae</taxon>
        <taxon>rosids</taxon>
        <taxon>fabids</taxon>
        <taxon>Rosales</taxon>
        <taxon>Rosaceae</taxon>
        <taxon>Amygdaloideae</taxon>
        <taxon>Maleae</taxon>
        <taxon>Pyrus</taxon>
    </lineage>
</organism>
<evidence type="ECO:0000256" key="2">
    <source>
        <dbReference type="ARBA" id="ARBA00022692"/>
    </source>
</evidence>
<sequence length="291" mass="32618">MSHYVFLVYRMAIATVLISPFALILDRKSRPKMTFSILAKTMLLSLFDPVLDMNLFYMAMSYSTATFTSAMKLHSQAKVAGTVVTVGGAIILTLVKGPELNFPWTKGKDLNYDHHQLQSDSNPRDCCIFFLLVLFHHFANHTLVTCELSLTAFTCFWDLVEAAILALFMERRIPNPVWSIQFDIKLLASFYGAILSGVNYYIMGVVNKKKEPVYYSSFNPLGTVTTAIMGSLVLAEHMYLGSILGAIVIFVGLHLVLWGKKKDKPPSHSLKSQNQAPDDEEMTTNQQQMGI</sequence>
<feature type="transmembrane region" description="Helical" evidence="6">
    <location>
        <begin position="182"/>
        <end position="202"/>
    </location>
</feature>
<evidence type="ECO:0000256" key="1">
    <source>
        <dbReference type="ARBA" id="ARBA00004141"/>
    </source>
</evidence>
<dbReference type="OrthoDB" id="1728340at2759"/>
<evidence type="ECO:0000256" key="3">
    <source>
        <dbReference type="ARBA" id="ARBA00022989"/>
    </source>
</evidence>
<dbReference type="InterPro" id="IPR030184">
    <property type="entry name" value="WAT1-related"/>
</dbReference>
<dbReference type="PANTHER" id="PTHR31218">
    <property type="entry name" value="WAT1-RELATED PROTEIN"/>
    <property type="match status" value="1"/>
</dbReference>
<feature type="transmembrane region" description="Helical" evidence="6">
    <location>
        <begin position="238"/>
        <end position="258"/>
    </location>
</feature>
<comment type="caution">
    <text evidence="7">The sequence shown here is derived from an EMBL/GenBank/DDBJ whole genome shotgun (WGS) entry which is preliminary data.</text>
</comment>
<keyword evidence="2 6" id="KW-0812">Transmembrane</keyword>
<keyword evidence="8" id="KW-1185">Reference proteome</keyword>
<evidence type="ECO:0008006" key="9">
    <source>
        <dbReference type="Google" id="ProtNLM"/>
    </source>
</evidence>
<protein>
    <recommendedName>
        <fullName evidence="9">WAT1-related protein</fullName>
    </recommendedName>
</protein>
<keyword evidence="3 6" id="KW-1133">Transmembrane helix</keyword>
<dbReference type="EMBL" id="SMOL01000781">
    <property type="protein sequence ID" value="KAB2596091.1"/>
    <property type="molecule type" value="Genomic_DNA"/>
</dbReference>